<gene>
    <name evidence="4" type="ORF">S12H4_55991</name>
</gene>
<feature type="non-terminal residue" evidence="4">
    <location>
        <position position="218"/>
    </location>
</feature>
<feature type="non-terminal residue" evidence="4">
    <location>
        <position position="1"/>
    </location>
</feature>
<dbReference type="PANTHER" id="PTHR24029:SF0">
    <property type="entry name" value="UVRABC SYSTEM PROTEIN B"/>
    <property type="match status" value="1"/>
</dbReference>
<keyword evidence="2" id="KW-0067">ATP-binding</keyword>
<evidence type="ECO:0000259" key="3">
    <source>
        <dbReference type="Pfam" id="PF17757"/>
    </source>
</evidence>
<accession>X1VXW5</accession>
<sequence>YLPVSDTFIEKDSSVNEDIDRLRLKATSALLERRDVVVVASVSCIYGIGSPKLYEDSVLHIERGAEIDRRELLRRLVDSYYVRNDMVLDPGNFRVRGDIMEIFPAYETHAVRVEFFGDQVDRIITFDPLTGEITSRDDLERIYIYPAKHFLTTEDTINRAVTEIRNELAERLEVFRDAGQLLEAQRLEQRTNYDLEMLLEVGYCSGIENYSLKGEFRP</sequence>
<dbReference type="GO" id="GO:0006289">
    <property type="term" value="P:nucleotide-excision repair"/>
    <property type="evidence" value="ECO:0007669"/>
    <property type="project" value="InterPro"/>
</dbReference>
<keyword evidence="1" id="KW-0547">Nucleotide-binding</keyword>
<dbReference type="InterPro" id="IPR041471">
    <property type="entry name" value="UvrB_inter"/>
</dbReference>
<dbReference type="GO" id="GO:0009380">
    <property type="term" value="C:excinuclease repair complex"/>
    <property type="evidence" value="ECO:0007669"/>
    <property type="project" value="InterPro"/>
</dbReference>
<dbReference type="GO" id="GO:0003677">
    <property type="term" value="F:DNA binding"/>
    <property type="evidence" value="ECO:0007669"/>
    <property type="project" value="InterPro"/>
</dbReference>
<dbReference type="Gene3D" id="3.30.2060.10">
    <property type="entry name" value="Penicillin-binding protein 1b domain"/>
    <property type="match status" value="1"/>
</dbReference>
<organism evidence="4">
    <name type="scientific">marine sediment metagenome</name>
    <dbReference type="NCBI Taxonomy" id="412755"/>
    <lineage>
        <taxon>unclassified sequences</taxon>
        <taxon>metagenomes</taxon>
        <taxon>ecological metagenomes</taxon>
    </lineage>
</organism>
<name>X1VXW5_9ZZZZ</name>
<proteinExistence type="predicted"/>
<protein>
    <recommendedName>
        <fullName evidence="3">UvrB interaction domain-containing protein</fullName>
    </recommendedName>
</protein>
<dbReference type="EMBL" id="BARW01035981">
    <property type="protein sequence ID" value="GAJ24041.1"/>
    <property type="molecule type" value="Genomic_DNA"/>
</dbReference>
<dbReference type="GO" id="GO:0016887">
    <property type="term" value="F:ATP hydrolysis activity"/>
    <property type="evidence" value="ECO:0007669"/>
    <property type="project" value="InterPro"/>
</dbReference>
<feature type="domain" description="UvrB interaction" evidence="3">
    <location>
        <begin position="59"/>
        <end position="150"/>
    </location>
</feature>
<evidence type="ECO:0000313" key="4">
    <source>
        <dbReference type="EMBL" id="GAJ24041.1"/>
    </source>
</evidence>
<dbReference type="Gene3D" id="6.10.140.240">
    <property type="match status" value="1"/>
</dbReference>
<dbReference type="PANTHER" id="PTHR24029">
    <property type="entry name" value="UVRABC SYSTEM PROTEIN B"/>
    <property type="match status" value="1"/>
</dbReference>
<dbReference type="AlphaFoldDB" id="X1VXW5"/>
<dbReference type="SUPFAM" id="SSF52540">
    <property type="entry name" value="P-loop containing nucleoside triphosphate hydrolases"/>
    <property type="match status" value="1"/>
</dbReference>
<dbReference type="InterPro" id="IPR004807">
    <property type="entry name" value="UvrB"/>
</dbReference>
<comment type="caution">
    <text evidence="4">The sequence shown here is derived from an EMBL/GenBank/DDBJ whole genome shotgun (WGS) entry which is preliminary data.</text>
</comment>
<evidence type="ECO:0000256" key="2">
    <source>
        <dbReference type="ARBA" id="ARBA00022840"/>
    </source>
</evidence>
<dbReference type="Pfam" id="PF17757">
    <property type="entry name" value="UvrB_inter"/>
    <property type="match status" value="1"/>
</dbReference>
<evidence type="ECO:0000256" key="1">
    <source>
        <dbReference type="ARBA" id="ARBA00022741"/>
    </source>
</evidence>
<dbReference type="GO" id="GO:0005524">
    <property type="term" value="F:ATP binding"/>
    <property type="evidence" value="ECO:0007669"/>
    <property type="project" value="UniProtKB-KW"/>
</dbReference>
<reference evidence="4" key="1">
    <citation type="journal article" date="2014" name="Front. Microbiol.">
        <title>High frequency of phylogenetically diverse reductive dehalogenase-homologous genes in deep subseafloor sedimentary metagenomes.</title>
        <authorList>
            <person name="Kawai M."/>
            <person name="Futagami T."/>
            <person name="Toyoda A."/>
            <person name="Takaki Y."/>
            <person name="Nishi S."/>
            <person name="Hori S."/>
            <person name="Arai W."/>
            <person name="Tsubouchi T."/>
            <person name="Morono Y."/>
            <person name="Uchiyama I."/>
            <person name="Ito T."/>
            <person name="Fujiyama A."/>
            <person name="Inagaki F."/>
            <person name="Takami H."/>
        </authorList>
    </citation>
    <scope>NUCLEOTIDE SEQUENCE</scope>
    <source>
        <strain evidence="4">Expedition CK06-06</strain>
    </source>
</reference>
<dbReference type="InterPro" id="IPR027417">
    <property type="entry name" value="P-loop_NTPase"/>
</dbReference>